<accession>A0A8H4JTV2</accession>
<reference evidence="1 2" key="1">
    <citation type="submission" date="2020-01" db="EMBL/GenBank/DDBJ databases">
        <title>Identification and distribution of gene clusters putatively required for synthesis of sphingolipid metabolism inhibitors in phylogenetically diverse species of the filamentous fungus Fusarium.</title>
        <authorList>
            <person name="Kim H.-S."/>
            <person name="Busman M."/>
            <person name="Brown D.W."/>
            <person name="Divon H."/>
            <person name="Uhlig S."/>
            <person name="Proctor R.H."/>
        </authorList>
    </citation>
    <scope>NUCLEOTIDE SEQUENCE [LARGE SCALE GENOMIC DNA]</scope>
    <source>
        <strain evidence="1 2">NRRL 13308</strain>
    </source>
</reference>
<proteinExistence type="predicted"/>
<protein>
    <submittedName>
        <fullName evidence="1">Uncharacterized protein</fullName>
    </submittedName>
</protein>
<name>A0A8H4JTV2_9HYPO</name>
<organism evidence="1 2">
    <name type="scientific">Fusarium acutatum</name>
    <dbReference type="NCBI Taxonomy" id="78861"/>
    <lineage>
        <taxon>Eukaryota</taxon>
        <taxon>Fungi</taxon>
        <taxon>Dikarya</taxon>
        <taxon>Ascomycota</taxon>
        <taxon>Pezizomycotina</taxon>
        <taxon>Sordariomycetes</taxon>
        <taxon>Hypocreomycetidae</taxon>
        <taxon>Hypocreales</taxon>
        <taxon>Nectriaceae</taxon>
        <taxon>Fusarium</taxon>
        <taxon>Fusarium fujikuroi species complex</taxon>
    </lineage>
</organism>
<evidence type="ECO:0000313" key="1">
    <source>
        <dbReference type="EMBL" id="KAF4437901.1"/>
    </source>
</evidence>
<keyword evidence="2" id="KW-1185">Reference proteome</keyword>
<gene>
    <name evidence="1" type="ORF">FACUT_5350</name>
</gene>
<dbReference type="EMBL" id="JAADJF010000123">
    <property type="protein sequence ID" value="KAF4437901.1"/>
    <property type="molecule type" value="Genomic_DNA"/>
</dbReference>
<dbReference type="AlphaFoldDB" id="A0A8H4JTV2"/>
<comment type="caution">
    <text evidence="1">The sequence shown here is derived from an EMBL/GenBank/DDBJ whole genome shotgun (WGS) entry which is preliminary data.</text>
</comment>
<sequence>MGDRVLQSKGPASSRSMAMTVTVTTTMTAKFLDQWVRTRLYIIDGKSIPNPLKNPQPGCSELTRLVITFSNRKQSASKCILQDKILIYTHNITIDPQLEHKSDLIVKPPTGPKKAQWISQSQALHKAMERFWESTRIYLRLFFHSSLAPKATKMSFISKEELCPILNRIQHLEMELKEAKNFI</sequence>
<evidence type="ECO:0000313" key="2">
    <source>
        <dbReference type="Proteomes" id="UP000536711"/>
    </source>
</evidence>
<dbReference type="Proteomes" id="UP000536711">
    <property type="component" value="Unassembled WGS sequence"/>
</dbReference>